<feature type="transmembrane region" description="Helical" evidence="6">
    <location>
        <begin position="372"/>
        <end position="392"/>
    </location>
</feature>
<keyword evidence="4 6" id="KW-1133">Transmembrane helix</keyword>
<sequence length="530" mass="59150">MRGIAPTCFAIWIALGSDVGMWRSQGYPLPIVATHPAARIARPPATPHPPPSHPSALPGGAMAQRQYIQVEKFTEAAQVLPDWTPSEENRVMRKVDLALIPWLMICYTALNIDRNNISAAVIMNAETPTHSLLVQLGLDGNKFNWALSGFFFGYVLLEIPSNLLITRFNPSRWIARIMTSWGILAACMGAVQNFAGLVVVRALVGCMEAGYSPGTALYLSFWYKKYEVSSRWAYMFGGANVISSFGGVVAFGVAGMDGLGGISGWRWLFILEGAASGILGIATWFILPDYPQTCRFLDTREKEIVIGRLPPTGPSVVSKQIVPAEVLDAFKDWKMYALSFSLMLTLITVYGIAYFAPSVIKSMGFTSNDAQLLSVPTALFSAIWIIFINWSSDRSQEKLFHGIACLAPAVVGYLFAGDDPEPDWRLCEIWTALFGFVRYWNYSNHYRSEHHLHKGNLANCCPVRLHRGVRKHWRSHRRPNLPTPRRAPVPARALDQRHIARGRAHPVHHWRHCHREGGRVRGQEGEHDCV</sequence>
<dbReference type="InterPro" id="IPR036259">
    <property type="entry name" value="MFS_trans_sf"/>
</dbReference>
<dbReference type="OrthoDB" id="2985014at2759"/>
<dbReference type="GO" id="GO:0022857">
    <property type="term" value="F:transmembrane transporter activity"/>
    <property type="evidence" value="ECO:0007669"/>
    <property type="project" value="InterPro"/>
</dbReference>
<evidence type="ECO:0000256" key="6">
    <source>
        <dbReference type="SAM" id="Phobius"/>
    </source>
</evidence>
<feature type="transmembrane region" description="Helical" evidence="6">
    <location>
        <begin position="336"/>
        <end position="360"/>
    </location>
</feature>
<dbReference type="PANTHER" id="PTHR43791:SF36">
    <property type="entry name" value="TRANSPORTER, PUTATIVE (AFU_ORTHOLOGUE AFUA_6G08340)-RELATED"/>
    <property type="match status" value="1"/>
</dbReference>
<dbReference type="Gene3D" id="1.20.1250.20">
    <property type="entry name" value="MFS general substrate transporter like domains"/>
    <property type="match status" value="1"/>
</dbReference>
<evidence type="ECO:0000256" key="4">
    <source>
        <dbReference type="ARBA" id="ARBA00022989"/>
    </source>
</evidence>
<keyword evidence="9" id="KW-1185">Reference proteome</keyword>
<reference evidence="8 9" key="1">
    <citation type="journal article" date="2015" name="Genome Biol. Evol.">
        <title>Phylogenomic analyses indicate that early fungi evolved digesting cell walls of algal ancestors of land plants.</title>
        <authorList>
            <person name="Chang Y."/>
            <person name="Wang S."/>
            <person name="Sekimoto S."/>
            <person name="Aerts A.L."/>
            <person name="Choi C."/>
            <person name="Clum A."/>
            <person name="LaButti K.M."/>
            <person name="Lindquist E.A."/>
            <person name="Yee Ngan C."/>
            <person name="Ohm R.A."/>
            <person name="Salamov A.A."/>
            <person name="Grigoriev I.V."/>
            <person name="Spatafora J.W."/>
            <person name="Berbee M.L."/>
        </authorList>
    </citation>
    <scope>NUCLEOTIDE SEQUENCE [LARGE SCALE GENOMIC DNA]</scope>
    <source>
        <strain evidence="8 9">JEL478</strain>
    </source>
</reference>
<feature type="signal peptide" evidence="7">
    <location>
        <begin position="1"/>
        <end position="16"/>
    </location>
</feature>
<feature type="transmembrane region" description="Helical" evidence="6">
    <location>
        <begin position="145"/>
        <end position="165"/>
    </location>
</feature>
<evidence type="ECO:0000256" key="2">
    <source>
        <dbReference type="ARBA" id="ARBA00022448"/>
    </source>
</evidence>
<comment type="subcellular location">
    <subcellularLocation>
        <location evidence="1">Membrane</location>
        <topology evidence="1">Multi-pass membrane protein</topology>
    </subcellularLocation>
</comment>
<evidence type="ECO:0000256" key="5">
    <source>
        <dbReference type="ARBA" id="ARBA00023136"/>
    </source>
</evidence>
<dbReference type="FunFam" id="1.20.1250.20:FF:000057">
    <property type="entry name" value="MFS general substrate transporter"/>
    <property type="match status" value="1"/>
</dbReference>
<keyword evidence="3 6" id="KW-0812">Transmembrane</keyword>
<gene>
    <name evidence="8" type="ORF">M427DRAFT_259962</name>
</gene>
<organism evidence="8 9">
    <name type="scientific">Gonapodya prolifera (strain JEL478)</name>
    <name type="common">Monoblepharis prolifera</name>
    <dbReference type="NCBI Taxonomy" id="1344416"/>
    <lineage>
        <taxon>Eukaryota</taxon>
        <taxon>Fungi</taxon>
        <taxon>Fungi incertae sedis</taxon>
        <taxon>Chytridiomycota</taxon>
        <taxon>Chytridiomycota incertae sedis</taxon>
        <taxon>Monoblepharidomycetes</taxon>
        <taxon>Monoblepharidales</taxon>
        <taxon>Gonapodyaceae</taxon>
        <taxon>Gonapodya</taxon>
    </lineage>
</organism>
<keyword evidence="7" id="KW-0732">Signal</keyword>
<evidence type="ECO:0000256" key="1">
    <source>
        <dbReference type="ARBA" id="ARBA00004141"/>
    </source>
</evidence>
<evidence type="ECO:0000256" key="3">
    <source>
        <dbReference type="ARBA" id="ARBA00022692"/>
    </source>
</evidence>
<dbReference type="PANTHER" id="PTHR43791">
    <property type="entry name" value="PERMEASE-RELATED"/>
    <property type="match status" value="1"/>
</dbReference>
<proteinExistence type="predicted"/>
<feature type="transmembrane region" description="Helical" evidence="6">
    <location>
        <begin position="232"/>
        <end position="255"/>
    </location>
</feature>
<keyword evidence="5 6" id="KW-0472">Membrane</keyword>
<dbReference type="Proteomes" id="UP000070544">
    <property type="component" value="Unassembled WGS sequence"/>
</dbReference>
<feature type="transmembrane region" description="Helical" evidence="6">
    <location>
        <begin position="267"/>
        <end position="287"/>
    </location>
</feature>
<name>A0A139AKY6_GONPJ</name>
<dbReference type="InterPro" id="IPR011701">
    <property type="entry name" value="MFS"/>
</dbReference>
<evidence type="ECO:0000256" key="7">
    <source>
        <dbReference type="SAM" id="SignalP"/>
    </source>
</evidence>
<feature type="transmembrane region" description="Helical" evidence="6">
    <location>
        <begin position="177"/>
        <end position="204"/>
    </location>
</feature>
<evidence type="ECO:0000313" key="9">
    <source>
        <dbReference type="Proteomes" id="UP000070544"/>
    </source>
</evidence>
<keyword evidence="2" id="KW-0813">Transport</keyword>
<dbReference type="EMBL" id="KQ965747">
    <property type="protein sequence ID" value="KXS17358.1"/>
    <property type="molecule type" value="Genomic_DNA"/>
</dbReference>
<protein>
    <submittedName>
        <fullName evidence="8">MFS general substrate transporter</fullName>
    </submittedName>
</protein>
<dbReference type="Pfam" id="PF07690">
    <property type="entry name" value="MFS_1"/>
    <property type="match status" value="1"/>
</dbReference>
<evidence type="ECO:0000313" key="8">
    <source>
        <dbReference type="EMBL" id="KXS17358.1"/>
    </source>
</evidence>
<feature type="transmembrane region" description="Helical" evidence="6">
    <location>
        <begin position="398"/>
        <end position="416"/>
    </location>
</feature>
<feature type="chain" id="PRO_5007296283" evidence="7">
    <location>
        <begin position="17"/>
        <end position="530"/>
    </location>
</feature>
<dbReference type="SUPFAM" id="SSF103473">
    <property type="entry name" value="MFS general substrate transporter"/>
    <property type="match status" value="1"/>
</dbReference>
<accession>A0A139AKY6</accession>
<dbReference type="STRING" id="1344416.A0A139AKY6"/>
<dbReference type="AlphaFoldDB" id="A0A139AKY6"/>
<dbReference type="GO" id="GO:0016020">
    <property type="term" value="C:membrane"/>
    <property type="evidence" value="ECO:0007669"/>
    <property type="project" value="UniProtKB-SubCell"/>
</dbReference>